<dbReference type="SUPFAM" id="SSF53649">
    <property type="entry name" value="Alkaline phosphatase-like"/>
    <property type="match status" value="1"/>
</dbReference>
<dbReference type="Pfam" id="PF01663">
    <property type="entry name" value="Phosphodiest"/>
    <property type="match status" value="1"/>
</dbReference>
<gene>
    <name evidence="1" type="ORF">AVDCRST_MAG40-214</name>
</gene>
<dbReference type="EMBL" id="CADCTX010000061">
    <property type="protein sequence ID" value="CAA9298759.1"/>
    <property type="molecule type" value="Genomic_DNA"/>
</dbReference>
<accession>A0A6J4K821</accession>
<name>A0A6J4K821_9BACT</name>
<organism evidence="1">
    <name type="scientific">uncultured Gemmatimonadaceae bacterium</name>
    <dbReference type="NCBI Taxonomy" id="246130"/>
    <lineage>
        <taxon>Bacteria</taxon>
        <taxon>Pseudomonadati</taxon>
        <taxon>Gemmatimonadota</taxon>
        <taxon>Gemmatimonadia</taxon>
        <taxon>Gemmatimonadales</taxon>
        <taxon>Gemmatimonadaceae</taxon>
        <taxon>environmental samples</taxon>
    </lineage>
</organism>
<dbReference type="Gene3D" id="3.40.720.10">
    <property type="entry name" value="Alkaline Phosphatase, subunit A"/>
    <property type="match status" value="1"/>
</dbReference>
<dbReference type="InterPro" id="IPR002591">
    <property type="entry name" value="Phosphodiest/P_Trfase"/>
</dbReference>
<reference evidence="1" key="1">
    <citation type="submission" date="2020-02" db="EMBL/GenBank/DDBJ databases">
        <authorList>
            <person name="Meier V. D."/>
        </authorList>
    </citation>
    <scope>NUCLEOTIDE SEQUENCE</scope>
    <source>
        <strain evidence="1">AVDCRST_MAG40</strain>
    </source>
</reference>
<proteinExistence type="predicted"/>
<evidence type="ECO:0000313" key="1">
    <source>
        <dbReference type="EMBL" id="CAA9298759.1"/>
    </source>
</evidence>
<dbReference type="AlphaFoldDB" id="A0A6J4K821"/>
<sequence length="586" mass="64896">MGPAAGAPAFVERRRRPRAGPLARWFYGLKYRPFRRERRVRDGRAGVIVLQIDALSYADLRRALDFGYCPTIARLLADGEHTLGRWFCGLPSATPYCQAGIFHGENEGIPAFRFYDKGARRVITCNAPHGVQYIRDRIHSPGALAGGSSYVNLLDGDAETVAFTVATRERMSVYRRLGGTRMALLILLHPVRMLRMVLESAAEWLREEWERARGELAGRYTHAEGIFPFVRILSNVVVRELQTLAILLDVYLGVPVIYSTFMQYDELAHHFGPSSRQALADLKRTDRRIAEILRMMRAVAPRRYDLVILSDHGMTPAASYRVRFGESLGATVRRLLDEAALEAGAPALAVHASAASDSEYADVGAQVVEAVAQVAPGRGRRRRLIRAARDWVRSHYGLREIIFPEKYRVDPEHEVVVTYSSCLALLYFADDARQLDRDALLADPRRARLYRALLAHPGIGLLLTRAGGAVYAEGRGGSAVLEGGEARVLAGENPLERYGSEPHALRAIEHLVRQGNAGDVVLFGAYDGYDIVSFDDQVGAHGSTGGDHTYPFLIAPRALATDEAVLEDARDINRVVLRPYADGTIT</sequence>
<dbReference type="InterPro" id="IPR017850">
    <property type="entry name" value="Alkaline_phosphatase_core_sf"/>
</dbReference>
<evidence type="ECO:0008006" key="2">
    <source>
        <dbReference type="Google" id="ProtNLM"/>
    </source>
</evidence>
<protein>
    <recommendedName>
        <fullName evidence="2">Alkaline phosphatase family protein</fullName>
    </recommendedName>
</protein>